<dbReference type="PANTHER" id="PTHR33642:SF3">
    <property type="entry name" value="NUCLEAR INTRON MATURASE 4, MITOCHONDRIAL"/>
    <property type="match status" value="1"/>
</dbReference>
<proteinExistence type="predicted"/>
<dbReference type="EMBL" id="CM029044">
    <property type="protein sequence ID" value="KAG2607365.1"/>
    <property type="molecule type" value="Genomic_DNA"/>
</dbReference>
<accession>A0A8T0TDY1</accession>
<keyword evidence="2" id="KW-1185">Reference proteome</keyword>
<dbReference type="GO" id="GO:0005739">
    <property type="term" value="C:mitochondrion"/>
    <property type="evidence" value="ECO:0007669"/>
    <property type="project" value="TreeGrafter"/>
</dbReference>
<sequence>MSFLESGRGCLLRELSRRSLPWPQRQGLYAAFVRRYSAHHLPLHGVEDEAEQAIEPRPSLPVSLAKSLASLAEESAKAFQRQRKPLTRMERKRLAELRIKKRVKAQYLNGKFYDLMGKVVASAETLEDAYDVVRLNSNVDLTSAKDDVCFVTLAEHLRSGEFDVRANAFSVVAKRRGEGCLVLPRLNLKVVQEAIRVVLEVVYRPQFSKISHGCRSGRGYHSALRRRSRTPS</sequence>
<organism evidence="1 2">
    <name type="scientific">Panicum virgatum</name>
    <name type="common">Blackwell switchgrass</name>
    <dbReference type="NCBI Taxonomy" id="38727"/>
    <lineage>
        <taxon>Eukaryota</taxon>
        <taxon>Viridiplantae</taxon>
        <taxon>Streptophyta</taxon>
        <taxon>Embryophyta</taxon>
        <taxon>Tracheophyta</taxon>
        <taxon>Spermatophyta</taxon>
        <taxon>Magnoliopsida</taxon>
        <taxon>Liliopsida</taxon>
        <taxon>Poales</taxon>
        <taxon>Poaceae</taxon>
        <taxon>PACMAD clade</taxon>
        <taxon>Panicoideae</taxon>
        <taxon>Panicodae</taxon>
        <taxon>Paniceae</taxon>
        <taxon>Panicinae</taxon>
        <taxon>Panicum</taxon>
        <taxon>Panicum sect. Hiantes</taxon>
    </lineage>
</organism>
<comment type="caution">
    <text evidence="1">The sequence shown here is derived from an EMBL/GenBank/DDBJ whole genome shotgun (WGS) entry which is preliminary data.</text>
</comment>
<dbReference type="Proteomes" id="UP000823388">
    <property type="component" value="Chromosome 4N"/>
</dbReference>
<gene>
    <name evidence="1" type="ORF">PVAP13_4NG243222</name>
</gene>
<dbReference type="GO" id="GO:0090615">
    <property type="term" value="P:mitochondrial mRNA processing"/>
    <property type="evidence" value="ECO:0007669"/>
    <property type="project" value="TreeGrafter"/>
</dbReference>
<dbReference type="PANTHER" id="PTHR33642">
    <property type="entry name" value="COX1/OXI3 INTRON 1 PROTEIN-RELATED"/>
    <property type="match status" value="1"/>
</dbReference>
<dbReference type="GO" id="GO:0003964">
    <property type="term" value="F:RNA-directed DNA polymerase activity"/>
    <property type="evidence" value="ECO:0007669"/>
    <property type="project" value="TreeGrafter"/>
</dbReference>
<name>A0A8T0TDY1_PANVG</name>
<dbReference type="GO" id="GO:0006315">
    <property type="term" value="P:homing of group II introns"/>
    <property type="evidence" value="ECO:0007669"/>
    <property type="project" value="TreeGrafter"/>
</dbReference>
<dbReference type="AlphaFoldDB" id="A0A8T0TDY1"/>
<evidence type="ECO:0000313" key="1">
    <source>
        <dbReference type="EMBL" id="KAG2607365.1"/>
    </source>
</evidence>
<evidence type="ECO:0000313" key="2">
    <source>
        <dbReference type="Proteomes" id="UP000823388"/>
    </source>
</evidence>
<protein>
    <submittedName>
        <fullName evidence="1">Uncharacterized protein</fullName>
    </submittedName>
</protein>
<reference evidence="1 2" key="1">
    <citation type="submission" date="2020-05" db="EMBL/GenBank/DDBJ databases">
        <title>WGS assembly of Panicum virgatum.</title>
        <authorList>
            <person name="Lovell J.T."/>
            <person name="Jenkins J."/>
            <person name="Shu S."/>
            <person name="Juenger T.E."/>
            <person name="Schmutz J."/>
        </authorList>
    </citation>
    <scope>NUCLEOTIDE SEQUENCE [LARGE SCALE GENOMIC DNA]</scope>
    <source>
        <strain evidence="2">cv. AP13</strain>
    </source>
</reference>